<gene>
    <name evidence="2" type="ORF">ARB_07046</name>
</gene>
<evidence type="ECO:0000256" key="1">
    <source>
        <dbReference type="SAM" id="MobiDB-lite"/>
    </source>
</evidence>
<comment type="caution">
    <text evidence="2">The sequence shown here is derived from an EMBL/GenBank/DDBJ whole genome shotgun (WGS) entry which is preliminary data.</text>
</comment>
<name>D4AS31_ARTBC</name>
<dbReference type="eggNOG" id="ENOG502RWR6">
    <property type="taxonomic scope" value="Eukaryota"/>
</dbReference>
<dbReference type="InterPro" id="IPR032675">
    <property type="entry name" value="LRR_dom_sf"/>
</dbReference>
<dbReference type="Proteomes" id="UP000008866">
    <property type="component" value="Unassembled WGS sequence"/>
</dbReference>
<feature type="region of interest" description="Disordered" evidence="1">
    <location>
        <begin position="635"/>
        <end position="708"/>
    </location>
</feature>
<dbReference type="EMBL" id="ABSU01000007">
    <property type="protein sequence ID" value="EFE34095.1"/>
    <property type="molecule type" value="Genomic_DNA"/>
</dbReference>
<feature type="region of interest" description="Disordered" evidence="1">
    <location>
        <begin position="83"/>
        <end position="174"/>
    </location>
</feature>
<dbReference type="AlphaFoldDB" id="D4AS31"/>
<proteinExistence type="predicted"/>
<dbReference type="OMA" id="HNRHLNM"/>
<dbReference type="HOGENOM" id="CLU_019222_0_0_1"/>
<dbReference type="GeneID" id="9520536"/>
<dbReference type="KEGG" id="abe:ARB_07046"/>
<feature type="compositionally biased region" description="Basic and acidic residues" evidence="1">
    <location>
        <begin position="670"/>
        <end position="687"/>
    </location>
</feature>
<evidence type="ECO:0000313" key="3">
    <source>
        <dbReference type="Proteomes" id="UP000008866"/>
    </source>
</evidence>
<feature type="compositionally biased region" description="Low complexity" evidence="1">
    <location>
        <begin position="635"/>
        <end position="645"/>
    </location>
</feature>
<reference evidence="3" key="1">
    <citation type="journal article" date="2011" name="Genome Biol.">
        <title>Comparative and functional genomics provide insights into the pathogenicity of dermatophytic fungi.</title>
        <authorList>
            <person name="Burmester A."/>
            <person name="Shelest E."/>
            <person name="Gloeckner G."/>
            <person name="Heddergott C."/>
            <person name="Schindler S."/>
            <person name="Staib P."/>
            <person name="Heidel A."/>
            <person name="Felder M."/>
            <person name="Petzold A."/>
            <person name="Szafranski K."/>
            <person name="Feuermann M."/>
            <person name="Pedruzzi I."/>
            <person name="Priebe S."/>
            <person name="Groth M."/>
            <person name="Winkler R."/>
            <person name="Li W."/>
            <person name="Kniemeyer O."/>
            <person name="Schroeckh V."/>
            <person name="Hertweck C."/>
            <person name="Hube B."/>
            <person name="White T.C."/>
            <person name="Platzer M."/>
            <person name="Guthke R."/>
            <person name="Heitman J."/>
            <person name="Woestemeyer J."/>
            <person name="Zipfel P.F."/>
            <person name="Monod M."/>
            <person name="Brakhage A.A."/>
        </authorList>
    </citation>
    <scope>NUCLEOTIDE SEQUENCE [LARGE SCALE GENOMIC DNA]</scope>
    <source>
        <strain evidence="3">ATCC MYA-4681 / CBS 112371</strain>
    </source>
</reference>
<dbReference type="Gene3D" id="3.80.10.10">
    <property type="entry name" value="Ribonuclease Inhibitor"/>
    <property type="match status" value="1"/>
</dbReference>
<sequence length="765" mass="87413">MVTGLSGFREKRPPDDESNSNDDIHPNINIQTEIEERDGLQRIFLLPAELAAATSSTLHHYFYLASTSPANDALALGRSMAPSLRPLPANPPRRSGRPLRASSTRVKTYREDSSDSDEVDIYNESSDSSPVTVRPLVYPDFIPSEEPRAEQRSLSPSPRKKKALGARITRSSSNNKKRALFLQASRKNVLTTSPKQLKPEDESELEMPSPVESTKIPPWQTLPYHVLFDIFLRAAPMGKGVQVTQVLKSIRWLVRISRLCRAFFEPAIAALYYSPMAFTMDWLEEIRKPLELDQSTSLTNYRSKVKCLEITTHMPKVDRFQIHSFLMFAPQLKHLQIRDLSDTPRKMSKPFQLAFLEHWFESMPPDYIQLRSWEWSSRVHLSRLKEFHLHPMFSSLRTLRFLKIWPYEPSETRLSLDDSEQPLPAEHLVSSLVALPKLSVLEFTECYLPDGFLFKLPVDLQTLTLDQCENVDSEGLASYLFEHGQKMEVLNLTHNKEIDMSFTVGLRASCPLLRVFRMDLNFSSGDTLAHDVEPHFELLLHPGQVPTWPSNLETLELERLRKWDIMTAEAVFRSLIEAAPRLKYLRKLTLTAILKTDWRDRAQFRDEWARTLERTFLRRSEPPLCISGGNLRASSALSRRPSSRSDASDVSHLVRDEATDDNVPRRKSRRLAERKPSMSGDESRRSSDAPSPNELHSRNDSPLIIGRQGFMANGPGMCNVVKIRIDNLRPADVILPAENLSDAEPSGDDDWDGDDLDFLNDDYAW</sequence>
<accession>D4AS31</accession>
<dbReference type="SUPFAM" id="SSF52047">
    <property type="entry name" value="RNI-like"/>
    <property type="match status" value="1"/>
</dbReference>
<keyword evidence="3" id="KW-1185">Reference proteome</keyword>
<feature type="region of interest" description="Disordered" evidence="1">
    <location>
        <begin position="1"/>
        <end position="29"/>
    </location>
</feature>
<feature type="compositionally biased region" description="Basic and acidic residues" evidence="1">
    <location>
        <begin position="646"/>
        <end position="657"/>
    </location>
</feature>
<dbReference type="RefSeq" id="XP_003014484.1">
    <property type="nucleotide sequence ID" value="XM_003014438.1"/>
</dbReference>
<organism evidence="2 3">
    <name type="scientific">Arthroderma benhamiae (strain ATCC MYA-4681 / CBS 112371)</name>
    <name type="common">Trichophyton mentagrophytes</name>
    <dbReference type="NCBI Taxonomy" id="663331"/>
    <lineage>
        <taxon>Eukaryota</taxon>
        <taxon>Fungi</taxon>
        <taxon>Dikarya</taxon>
        <taxon>Ascomycota</taxon>
        <taxon>Pezizomycotina</taxon>
        <taxon>Eurotiomycetes</taxon>
        <taxon>Eurotiomycetidae</taxon>
        <taxon>Onygenales</taxon>
        <taxon>Arthrodermataceae</taxon>
        <taxon>Trichophyton</taxon>
    </lineage>
</organism>
<dbReference type="STRING" id="663331.D4AS31"/>
<feature type="region of interest" description="Disordered" evidence="1">
    <location>
        <begin position="191"/>
        <end position="212"/>
    </location>
</feature>
<protein>
    <submittedName>
        <fullName evidence="2">Uncharacterized protein</fullName>
    </submittedName>
</protein>
<evidence type="ECO:0000313" key="2">
    <source>
        <dbReference type="EMBL" id="EFE34095.1"/>
    </source>
</evidence>